<dbReference type="Pfam" id="PF06522">
    <property type="entry name" value="B12D"/>
    <property type="match status" value="1"/>
</dbReference>
<accession>A0A7I8JB95</accession>
<keyword evidence="1" id="KW-0472">Membrane</keyword>
<gene>
    <name evidence="2" type="ORF">SI7747_10013747</name>
</gene>
<protein>
    <submittedName>
        <fullName evidence="2">Uncharacterized protein</fullName>
    </submittedName>
</protein>
<organism evidence="2">
    <name type="scientific">Spirodela intermedia</name>
    <name type="common">Intermediate duckweed</name>
    <dbReference type="NCBI Taxonomy" id="51605"/>
    <lineage>
        <taxon>Eukaryota</taxon>
        <taxon>Viridiplantae</taxon>
        <taxon>Streptophyta</taxon>
        <taxon>Embryophyta</taxon>
        <taxon>Tracheophyta</taxon>
        <taxon>Spermatophyta</taxon>
        <taxon>Magnoliopsida</taxon>
        <taxon>Liliopsida</taxon>
        <taxon>Araceae</taxon>
        <taxon>Lemnoideae</taxon>
        <taxon>Spirodela</taxon>
    </lineage>
</organism>
<sequence length="93" mass="10636">MSRWSGQRLVYPLIAAMGFVSSMCIFQLTRNAFMNPDVRIKKAQRMTPIQDNAEQGEKYTQHGFRHLLYRNRPWIFPAADFSASASAATADDH</sequence>
<feature type="transmembrane region" description="Helical" evidence="1">
    <location>
        <begin position="9"/>
        <end position="29"/>
    </location>
</feature>
<keyword evidence="3" id="KW-1185">Reference proteome</keyword>
<evidence type="ECO:0000256" key="1">
    <source>
        <dbReference type="SAM" id="Phobius"/>
    </source>
</evidence>
<evidence type="ECO:0000313" key="2">
    <source>
        <dbReference type="EMBL" id="CAA2628099.1"/>
    </source>
</evidence>
<dbReference type="Proteomes" id="UP001189122">
    <property type="component" value="Unassembled WGS sequence"/>
</dbReference>
<dbReference type="AlphaFoldDB" id="A0A7I8JB95"/>
<dbReference type="EMBL" id="CACRZD030000010">
    <property type="protein sequence ID" value="CAA6667354.1"/>
    <property type="molecule type" value="Genomic_DNA"/>
</dbReference>
<keyword evidence="1" id="KW-1133">Transmembrane helix</keyword>
<dbReference type="PANTHER" id="PTHR33417">
    <property type="entry name" value="G-BOX BINDING PROTEIN"/>
    <property type="match status" value="1"/>
</dbReference>
<keyword evidence="1" id="KW-0812">Transmembrane</keyword>
<reference evidence="2 3" key="1">
    <citation type="submission" date="2019-12" db="EMBL/GenBank/DDBJ databases">
        <authorList>
            <person name="Scholz U."/>
            <person name="Mascher M."/>
            <person name="Fiebig A."/>
        </authorList>
    </citation>
    <scope>NUCLEOTIDE SEQUENCE</scope>
</reference>
<evidence type="ECO:0000313" key="3">
    <source>
        <dbReference type="Proteomes" id="UP001189122"/>
    </source>
</evidence>
<proteinExistence type="predicted"/>
<dbReference type="InterPro" id="IPR010530">
    <property type="entry name" value="B12D"/>
</dbReference>
<dbReference type="EMBL" id="LR743597">
    <property type="protein sequence ID" value="CAA2628099.1"/>
    <property type="molecule type" value="Genomic_DNA"/>
</dbReference>
<name>A0A7I8JB95_SPIIN</name>